<dbReference type="EMBL" id="AATS01000001">
    <property type="protein sequence ID" value="EAU56023.1"/>
    <property type="molecule type" value="Genomic_DNA"/>
</dbReference>
<proteinExistence type="predicted"/>
<dbReference type="OrthoDB" id="5296839at2"/>
<evidence type="ECO:0000256" key="1">
    <source>
        <dbReference type="SAM" id="Phobius"/>
    </source>
</evidence>
<dbReference type="Proteomes" id="UP000005297">
    <property type="component" value="Unassembled WGS sequence"/>
</dbReference>
<keyword evidence="1" id="KW-1133">Transmembrane helix</keyword>
<sequence>MDIDIWQMMGSMAALAFTVGFVDQLRITYKTRDVEGLSLLQWVVFAAASATFAAYYVHLEQWMMVTVSVFGTLCCLTIIAMIFSFRQKIA</sequence>
<evidence type="ECO:0000313" key="3">
    <source>
        <dbReference type="Proteomes" id="UP000005297"/>
    </source>
</evidence>
<feature type="transmembrane region" description="Helical" evidence="1">
    <location>
        <begin position="62"/>
        <end position="85"/>
    </location>
</feature>
<feature type="transmembrane region" description="Helical" evidence="1">
    <location>
        <begin position="37"/>
        <end position="56"/>
    </location>
</feature>
<dbReference type="HOGENOM" id="CLU_2437333_0_0_0"/>
<dbReference type="InParanoid" id="Q0F3B8"/>
<dbReference type="Gene3D" id="1.20.1280.290">
    <property type="match status" value="1"/>
</dbReference>
<accession>Q0F3B8</accession>
<keyword evidence="1" id="KW-0472">Membrane</keyword>
<comment type="caution">
    <text evidence="2">The sequence shown here is derived from an EMBL/GenBank/DDBJ whole genome shotgun (WGS) entry which is preliminary data.</text>
</comment>
<gene>
    <name evidence="2" type="ORF">SPV1_04363</name>
</gene>
<name>Q0F3B8_9PROT</name>
<dbReference type="STRING" id="314344.AL013_13220"/>
<keyword evidence="1" id="KW-0812">Transmembrane</keyword>
<protein>
    <submittedName>
        <fullName evidence="2">Uncharacterized protein</fullName>
    </submittedName>
</protein>
<feature type="transmembrane region" description="Helical" evidence="1">
    <location>
        <begin position="6"/>
        <end position="25"/>
    </location>
</feature>
<keyword evidence="3" id="KW-1185">Reference proteome</keyword>
<evidence type="ECO:0000313" key="2">
    <source>
        <dbReference type="EMBL" id="EAU56023.1"/>
    </source>
</evidence>
<dbReference type="RefSeq" id="WP_009851169.1">
    <property type="nucleotide sequence ID" value="NZ_DS022295.1"/>
</dbReference>
<dbReference type="AlphaFoldDB" id="Q0F3B8"/>
<organism evidence="2 3">
    <name type="scientific">Mariprofundus ferrooxydans PV-1</name>
    <dbReference type="NCBI Taxonomy" id="314345"/>
    <lineage>
        <taxon>Bacteria</taxon>
        <taxon>Pseudomonadati</taxon>
        <taxon>Pseudomonadota</taxon>
        <taxon>Candidatius Mariprofundia</taxon>
        <taxon>Mariprofundales</taxon>
        <taxon>Mariprofundaceae</taxon>
        <taxon>Mariprofundus</taxon>
    </lineage>
</organism>
<reference evidence="2 3" key="1">
    <citation type="submission" date="2006-09" db="EMBL/GenBank/DDBJ databases">
        <authorList>
            <person name="Emerson D."/>
            <person name="Ferriera S."/>
            <person name="Johnson J."/>
            <person name="Kravitz S."/>
            <person name="Halpern A."/>
            <person name="Remington K."/>
            <person name="Beeson K."/>
            <person name="Tran B."/>
            <person name="Rogers Y.-H."/>
            <person name="Friedman R."/>
            <person name="Venter J.C."/>
        </authorList>
    </citation>
    <scope>NUCLEOTIDE SEQUENCE [LARGE SCALE GENOMIC DNA]</scope>
    <source>
        <strain evidence="2 3">PV-1</strain>
    </source>
</reference>